<proteinExistence type="predicted"/>
<sequence>MDLEEPFLVVVDETGSLVELRDPFHRRRPYKVVMQLSSDAKTVSEYHEVSMFDRNIAGFFVRKSVPTDRDDVFRYSVECFVDGATVGDVSVVFAAISTNRVPDLKLVLPFVVDTSGFCVITCDARTRTVCGVCLFPDDCITKQVWPRVTSSIGSTYSDGYTTIKLPNISNVDWGAVDARPKLNLLRDTTTHTLRGICSNRSLVDSLKPYVFDEFDHMGFLQLKEERETYSDLCVDEGTVRMIREEDFCAIYKDEQSSEFYLVVYMRLPDAIEDQLFHLLVDNALTRDWVAWARSEEIVNAHRYSEARRRAVGSYCFRNLLQCDTFRDVTENQKCKLCSSLEYRSVAYNVLLAESDCFLNARQTIRHACFYKNAYNLNMSSGYALCELFESAASPTALPRLITCKDNVPLLAKKPSLATAIPRYVHDGVAFSSLIDSYSRNRSNDLATYVFNLTPVNVLVPKFRIERSD</sequence>
<reference evidence="1 2" key="1">
    <citation type="journal article" date="2015" name="Genome Biol. Evol.">
        <title>Comparative Genomics of a Bacterivorous Green Alga Reveals Evolutionary Causalities and Consequences of Phago-Mixotrophic Mode of Nutrition.</title>
        <authorList>
            <person name="Burns J.A."/>
            <person name="Paasch A."/>
            <person name="Narechania A."/>
            <person name="Kim E."/>
        </authorList>
    </citation>
    <scope>NUCLEOTIDE SEQUENCE [LARGE SCALE GENOMIC DNA]</scope>
    <source>
        <strain evidence="1 2">PLY_AMNH</strain>
    </source>
</reference>
<gene>
    <name evidence="1" type="ORF">CYMTET_3886</name>
</gene>
<keyword evidence="2" id="KW-1185">Reference proteome</keyword>
<dbReference type="EMBL" id="LGRX02000421">
    <property type="protein sequence ID" value="KAK3288668.1"/>
    <property type="molecule type" value="Genomic_DNA"/>
</dbReference>
<dbReference type="Proteomes" id="UP001190700">
    <property type="component" value="Unassembled WGS sequence"/>
</dbReference>
<organism evidence="1 2">
    <name type="scientific">Cymbomonas tetramitiformis</name>
    <dbReference type="NCBI Taxonomy" id="36881"/>
    <lineage>
        <taxon>Eukaryota</taxon>
        <taxon>Viridiplantae</taxon>
        <taxon>Chlorophyta</taxon>
        <taxon>Pyramimonadophyceae</taxon>
        <taxon>Pyramimonadales</taxon>
        <taxon>Pyramimonadaceae</taxon>
        <taxon>Cymbomonas</taxon>
    </lineage>
</organism>
<name>A0AAE0H2D6_9CHLO</name>
<dbReference type="AlphaFoldDB" id="A0AAE0H2D6"/>
<comment type="caution">
    <text evidence="1">The sequence shown here is derived from an EMBL/GenBank/DDBJ whole genome shotgun (WGS) entry which is preliminary data.</text>
</comment>
<accession>A0AAE0H2D6</accession>
<evidence type="ECO:0000313" key="1">
    <source>
        <dbReference type="EMBL" id="KAK3288668.1"/>
    </source>
</evidence>
<protein>
    <submittedName>
        <fullName evidence="1">Uncharacterized protein</fullName>
    </submittedName>
</protein>
<evidence type="ECO:0000313" key="2">
    <source>
        <dbReference type="Proteomes" id="UP001190700"/>
    </source>
</evidence>